<sequence>MLETITPPIDVPRANLDPITTLSEKLAVFSLALMRPLRHETIVLCCDSSQRGVGIFAFDTKLKLTKIIDRIIGSAIKIESVATISLCTSRAGDSQLATDQSQFSAAKNRCQNAGITLTDWLLVAHGDVQILN</sequence>
<dbReference type="EMBL" id="CAEZSE010000027">
    <property type="protein sequence ID" value="CAB4531153.1"/>
    <property type="molecule type" value="Genomic_DNA"/>
</dbReference>
<accession>A0A6J6AYI3</accession>
<name>A0A6J6AYI3_9ZZZZ</name>
<evidence type="ECO:0000313" key="1">
    <source>
        <dbReference type="EMBL" id="CAB4531153.1"/>
    </source>
</evidence>
<organism evidence="1">
    <name type="scientific">freshwater metagenome</name>
    <dbReference type="NCBI Taxonomy" id="449393"/>
    <lineage>
        <taxon>unclassified sequences</taxon>
        <taxon>metagenomes</taxon>
        <taxon>ecological metagenomes</taxon>
    </lineage>
</organism>
<protein>
    <submittedName>
        <fullName evidence="1">Unannotated protein</fullName>
    </submittedName>
</protein>
<reference evidence="1" key="1">
    <citation type="submission" date="2020-05" db="EMBL/GenBank/DDBJ databases">
        <authorList>
            <person name="Chiriac C."/>
            <person name="Salcher M."/>
            <person name="Ghai R."/>
            <person name="Kavagutti S V."/>
        </authorList>
    </citation>
    <scope>NUCLEOTIDE SEQUENCE</scope>
</reference>
<dbReference type="AlphaFoldDB" id="A0A6J6AYI3"/>
<gene>
    <name evidence="1" type="ORF">UFOPK1353_00281</name>
</gene>
<proteinExistence type="predicted"/>